<dbReference type="Proteomes" id="UP001596470">
    <property type="component" value="Unassembled WGS sequence"/>
</dbReference>
<evidence type="ECO:0000313" key="1">
    <source>
        <dbReference type="EMBL" id="MFC6956049.1"/>
    </source>
</evidence>
<dbReference type="InterPro" id="IPR037068">
    <property type="entry name" value="DNA_primase_core_N_sf"/>
</dbReference>
<dbReference type="SUPFAM" id="SSF56731">
    <property type="entry name" value="DNA primase core"/>
    <property type="match status" value="1"/>
</dbReference>
<accession>A0ABW2D1P3</accession>
<keyword evidence="2" id="KW-1185">Reference proteome</keyword>
<dbReference type="EMBL" id="JBHSYS010000001">
    <property type="protein sequence ID" value="MFC6956049.1"/>
    <property type="molecule type" value="Genomic_DNA"/>
</dbReference>
<dbReference type="RefSeq" id="WP_382353345.1">
    <property type="nucleotide sequence ID" value="NZ_JBHMBP010000004.1"/>
</dbReference>
<sequence>MKLSDDLRASLLSTAKTYHNQLLEHPDAVQYLEGRGLSPETVRRFVLGFVGEPAEPVDESFTGRISIPYLHSSPIKGWSCSSFKFRLMPDVEERQRAAGGKVRKYMHRKGLSTKIFNPAALLKDTDYICVTEGELDAISAEQAGLPTIGIPGATQWEDWYPRLLGGYQAVYMLQDEDKAGEDMSAMWADPKNGIANVKVIVMDKDVNHTLVSRGENGLRDLVLGDQALFFA</sequence>
<comment type="caution">
    <text evidence="1">The sequence shown here is derived from an EMBL/GenBank/DDBJ whole genome shotgun (WGS) entry which is preliminary data.</text>
</comment>
<dbReference type="InterPro" id="IPR034154">
    <property type="entry name" value="TOPRIM_DnaG/twinkle"/>
</dbReference>
<reference evidence="2" key="1">
    <citation type="journal article" date="2019" name="Int. J. Syst. Evol. Microbiol.">
        <title>The Global Catalogue of Microorganisms (GCM) 10K type strain sequencing project: providing services to taxonomists for standard genome sequencing and annotation.</title>
        <authorList>
            <consortium name="The Broad Institute Genomics Platform"/>
            <consortium name="The Broad Institute Genome Sequencing Center for Infectious Disease"/>
            <person name="Wu L."/>
            <person name="Ma J."/>
        </authorList>
    </citation>
    <scope>NUCLEOTIDE SEQUENCE [LARGE SCALE GENOMIC DNA]</scope>
    <source>
        <strain evidence="2">KACC 12634</strain>
    </source>
</reference>
<organism evidence="1 2">
    <name type="scientific">Glycomyces mayteni</name>
    <dbReference type="NCBI Taxonomy" id="543887"/>
    <lineage>
        <taxon>Bacteria</taxon>
        <taxon>Bacillati</taxon>
        <taxon>Actinomycetota</taxon>
        <taxon>Actinomycetes</taxon>
        <taxon>Glycomycetales</taxon>
        <taxon>Glycomycetaceae</taxon>
        <taxon>Glycomyces</taxon>
    </lineage>
</organism>
<proteinExistence type="predicted"/>
<protein>
    <submittedName>
        <fullName evidence="1">Toprim domain-containing protein</fullName>
    </submittedName>
</protein>
<dbReference type="CDD" id="cd01029">
    <property type="entry name" value="TOPRIM_primases"/>
    <property type="match status" value="1"/>
</dbReference>
<name>A0ABW2D1P3_9ACTN</name>
<dbReference type="Gene3D" id="3.40.1360.10">
    <property type="match status" value="1"/>
</dbReference>
<dbReference type="Pfam" id="PF13155">
    <property type="entry name" value="Toprim_2"/>
    <property type="match status" value="1"/>
</dbReference>
<gene>
    <name evidence="1" type="ORF">ACFQS3_02440</name>
</gene>
<evidence type="ECO:0000313" key="2">
    <source>
        <dbReference type="Proteomes" id="UP001596470"/>
    </source>
</evidence>
<dbReference type="Gene3D" id="3.90.980.10">
    <property type="entry name" value="DNA primase, catalytic core, N-terminal domain"/>
    <property type="match status" value="1"/>
</dbReference>